<accession>A0A5J4USG6</accession>
<feature type="transmembrane region" description="Helical" evidence="10">
    <location>
        <begin position="26"/>
        <end position="47"/>
    </location>
</feature>
<keyword evidence="6" id="KW-0564">Palmitate</keyword>
<evidence type="ECO:0000256" key="5">
    <source>
        <dbReference type="ARBA" id="ARBA00023136"/>
    </source>
</evidence>
<comment type="similarity">
    <text evidence="10">Belongs to the DHHC palmitoyltransferase family.</text>
</comment>
<feature type="transmembrane region" description="Helical" evidence="10">
    <location>
        <begin position="201"/>
        <end position="222"/>
    </location>
</feature>
<dbReference type="Proteomes" id="UP000324800">
    <property type="component" value="Unassembled WGS sequence"/>
</dbReference>
<comment type="domain">
    <text evidence="10">The DHHC domain is required for palmitoyltransferase activity.</text>
</comment>
<sequence>MNHKPPISSRNIVCCWGYVFEGPDFFVGKAVYILIAIYIGFSMFVIWKHVSIVARVLLCVIGFGVPSIFLTLTEFSDPGILPKAQFLPNDHPLLQVPQDYIEEGLNEEEARNVIGNRFCKYCNIYQPVGTFHCKECDSCIMGFDHYCEVVGNAVGLRNHGYFVWFILSSAASAFMFVITAVIILIIAAVNEESFGQFAKNNLLLFVLIGLLALVGLFCLIFGGNHLELVCKNDTTVRVIFNTRQTNRTGKCHNFYEGMIKRHQTFASSRYPPVEIKINGVEKPLTISVNKFCCTHLDTIEQERAKLIKNGQ</sequence>
<keyword evidence="5 10" id="KW-0472">Membrane</keyword>
<comment type="caution">
    <text evidence="12">The sequence shown here is derived from an EMBL/GenBank/DDBJ whole genome shotgun (WGS) entry which is preliminary data.</text>
</comment>
<evidence type="ECO:0000256" key="6">
    <source>
        <dbReference type="ARBA" id="ARBA00023139"/>
    </source>
</evidence>
<evidence type="ECO:0000259" key="11">
    <source>
        <dbReference type="Pfam" id="PF01529"/>
    </source>
</evidence>
<dbReference type="OrthoDB" id="9909019at2759"/>
<evidence type="ECO:0000256" key="3">
    <source>
        <dbReference type="ARBA" id="ARBA00022692"/>
    </source>
</evidence>
<evidence type="ECO:0000256" key="10">
    <source>
        <dbReference type="RuleBase" id="RU079119"/>
    </source>
</evidence>
<evidence type="ECO:0000256" key="2">
    <source>
        <dbReference type="ARBA" id="ARBA00022679"/>
    </source>
</evidence>
<feature type="transmembrane region" description="Helical" evidence="10">
    <location>
        <begin position="161"/>
        <end position="189"/>
    </location>
</feature>
<name>A0A5J4USG6_9EUKA</name>
<dbReference type="GO" id="GO:0005783">
    <property type="term" value="C:endoplasmic reticulum"/>
    <property type="evidence" value="ECO:0007669"/>
    <property type="project" value="TreeGrafter"/>
</dbReference>
<keyword evidence="4 10" id="KW-1133">Transmembrane helix</keyword>
<evidence type="ECO:0000313" key="13">
    <source>
        <dbReference type="Proteomes" id="UP000324800"/>
    </source>
</evidence>
<dbReference type="EMBL" id="SNRW01012974">
    <property type="protein sequence ID" value="KAA6373164.1"/>
    <property type="molecule type" value="Genomic_DNA"/>
</dbReference>
<dbReference type="InterPro" id="IPR039859">
    <property type="entry name" value="PFA4/ZDH16/20/ERF2-like"/>
</dbReference>
<feature type="domain" description="Palmitoyltransferase DHHC" evidence="11">
    <location>
        <begin position="115"/>
        <end position="237"/>
    </location>
</feature>
<dbReference type="AlphaFoldDB" id="A0A5J4USG6"/>
<reference evidence="12 13" key="1">
    <citation type="submission" date="2019-03" db="EMBL/GenBank/DDBJ databases">
        <title>Single cell metagenomics reveals metabolic interactions within the superorganism composed of flagellate Streblomastix strix and complex community of Bacteroidetes bacteria on its surface.</title>
        <authorList>
            <person name="Treitli S.C."/>
            <person name="Kolisko M."/>
            <person name="Husnik F."/>
            <person name="Keeling P."/>
            <person name="Hampl V."/>
        </authorList>
    </citation>
    <scope>NUCLEOTIDE SEQUENCE [LARGE SCALE GENOMIC DNA]</scope>
    <source>
        <strain evidence="12">ST1C</strain>
    </source>
</reference>
<evidence type="ECO:0000256" key="9">
    <source>
        <dbReference type="ARBA" id="ARBA00048048"/>
    </source>
</evidence>
<evidence type="ECO:0000256" key="4">
    <source>
        <dbReference type="ARBA" id="ARBA00022989"/>
    </source>
</evidence>
<dbReference type="PROSITE" id="PS50216">
    <property type="entry name" value="DHHC"/>
    <property type="match status" value="1"/>
</dbReference>
<keyword evidence="2 10" id="KW-0808">Transferase</keyword>
<feature type="transmembrane region" description="Helical" evidence="10">
    <location>
        <begin position="52"/>
        <end position="72"/>
    </location>
</feature>
<dbReference type="PANTHER" id="PTHR22883">
    <property type="entry name" value="ZINC FINGER DHHC DOMAIN CONTAINING PROTEIN"/>
    <property type="match status" value="1"/>
</dbReference>
<dbReference type="EC" id="2.3.1.225" evidence="10"/>
<protein>
    <recommendedName>
        <fullName evidence="10">Palmitoyltransferase</fullName>
        <ecNumber evidence="10">2.3.1.225</ecNumber>
    </recommendedName>
</protein>
<evidence type="ECO:0000313" key="12">
    <source>
        <dbReference type="EMBL" id="KAA6373164.1"/>
    </source>
</evidence>
<dbReference type="GO" id="GO:0006612">
    <property type="term" value="P:protein targeting to membrane"/>
    <property type="evidence" value="ECO:0007669"/>
    <property type="project" value="TreeGrafter"/>
</dbReference>
<comment type="subcellular location">
    <subcellularLocation>
        <location evidence="1">Endomembrane system</location>
        <topology evidence="1">Multi-pass membrane protein</topology>
    </subcellularLocation>
</comment>
<evidence type="ECO:0000256" key="8">
    <source>
        <dbReference type="ARBA" id="ARBA00023315"/>
    </source>
</evidence>
<evidence type="ECO:0000256" key="7">
    <source>
        <dbReference type="ARBA" id="ARBA00023288"/>
    </source>
</evidence>
<keyword evidence="3 10" id="KW-0812">Transmembrane</keyword>
<organism evidence="12 13">
    <name type="scientific">Streblomastix strix</name>
    <dbReference type="NCBI Taxonomy" id="222440"/>
    <lineage>
        <taxon>Eukaryota</taxon>
        <taxon>Metamonada</taxon>
        <taxon>Preaxostyla</taxon>
        <taxon>Oxymonadida</taxon>
        <taxon>Streblomastigidae</taxon>
        <taxon>Streblomastix</taxon>
    </lineage>
</organism>
<dbReference type="Pfam" id="PF01529">
    <property type="entry name" value="DHHC"/>
    <property type="match status" value="1"/>
</dbReference>
<keyword evidence="7" id="KW-0449">Lipoprotein</keyword>
<dbReference type="GO" id="GO:0005794">
    <property type="term" value="C:Golgi apparatus"/>
    <property type="evidence" value="ECO:0007669"/>
    <property type="project" value="TreeGrafter"/>
</dbReference>
<keyword evidence="8 10" id="KW-0012">Acyltransferase</keyword>
<proteinExistence type="inferred from homology"/>
<dbReference type="InterPro" id="IPR001594">
    <property type="entry name" value="Palmitoyltrfase_DHHC"/>
</dbReference>
<dbReference type="GO" id="GO:0019706">
    <property type="term" value="F:protein-cysteine S-palmitoyltransferase activity"/>
    <property type="evidence" value="ECO:0007669"/>
    <property type="project" value="UniProtKB-EC"/>
</dbReference>
<dbReference type="PANTHER" id="PTHR22883:SF43">
    <property type="entry name" value="PALMITOYLTRANSFERASE APP"/>
    <property type="match status" value="1"/>
</dbReference>
<gene>
    <name evidence="12" type="ORF">EZS28_031310</name>
</gene>
<evidence type="ECO:0000256" key="1">
    <source>
        <dbReference type="ARBA" id="ARBA00004127"/>
    </source>
</evidence>
<comment type="catalytic activity">
    <reaction evidence="9 10">
        <text>L-cysteinyl-[protein] + hexadecanoyl-CoA = S-hexadecanoyl-L-cysteinyl-[protein] + CoA</text>
        <dbReference type="Rhea" id="RHEA:36683"/>
        <dbReference type="Rhea" id="RHEA-COMP:10131"/>
        <dbReference type="Rhea" id="RHEA-COMP:11032"/>
        <dbReference type="ChEBI" id="CHEBI:29950"/>
        <dbReference type="ChEBI" id="CHEBI:57287"/>
        <dbReference type="ChEBI" id="CHEBI:57379"/>
        <dbReference type="ChEBI" id="CHEBI:74151"/>
        <dbReference type="EC" id="2.3.1.225"/>
    </reaction>
</comment>